<dbReference type="PATRIC" id="fig|55398.3.peg.4200"/>
<proteinExistence type="predicted"/>
<dbReference type="Proteomes" id="UP000050554">
    <property type="component" value="Unassembled WGS sequence"/>
</dbReference>
<evidence type="ECO:0000313" key="1">
    <source>
        <dbReference type="EMBL" id="KPY50276.1"/>
    </source>
</evidence>
<reference evidence="1 2" key="1">
    <citation type="submission" date="2015-09" db="EMBL/GenBank/DDBJ databases">
        <title>Genome announcement of multiple Pseudomonas syringae strains.</title>
        <authorList>
            <person name="Thakur S."/>
            <person name="Wang P.W."/>
            <person name="Gong Y."/>
            <person name="Weir B.S."/>
            <person name="Guttman D.S."/>
        </authorList>
    </citation>
    <scope>NUCLEOTIDE SEQUENCE [LARGE SCALE GENOMIC DNA]</scope>
    <source>
        <strain evidence="1 2">ICMP3882</strain>
    </source>
</reference>
<organism evidence="1 2">
    <name type="scientific">Pseudomonas syringae pv. ribicola</name>
    <dbReference type="NCBI Taxonomy" id="55398"/>
    <lineage>
        <taxon>Bacteria</taxon>
        <taxon>Pseudomonadati</taxon>
        <taxon>Pseudomonadota</taxon>
        <taxon>Gammaproteobacteria</taxon>
        <taxon>Pseudomonadales</taxon>
        <taxon>Pseudomonadaceae</taxon>
        <taxon>Pseudomonas</taxon>
    </lineage>
</organism>
<dbReference type="EMBL" id="LJRF01000039">
    <property type="protein sequence ID" value="KPY50276.1"/>
    <property type="molecule type" value="Genomic_DNA"/>
</dbReference>
<evidence type="ECO:0000313" key="2">
    <source>
        <dbReference type="Proteomes" id="UP000050554"/>
    </source>
</evidence>
<name>A0A0P9YW99_PSESI</name>
<gene>
    <name evidence="1" type="ORF">ALO47_03343</name>
</gene>
<protein>
    <submittedName>
        <fullName evidence="1">Uncharacterized protein</fullName>
    </submittedName>
</protein>
<dbReference type="AlphaFoldDB" id="A0A0P9YW99"/>
<sequence>MFNLNGFKIMTDSKNVDYIRDDLNSLSADQLSKGLLSPEGADLIQRVINAPVASDEDGITIGRFVMPLHGGATLIRLFVIRGPEGQHILYVPEQPAAPTDRIFHENHDWTRTCYVLGEFLGKPGGLEYMLDLVPEDQRGQVVDYFEEITRLPSAWNKSALALQTVDGETYLHQIQAIVNR</sequence>
<accession>A0A0P9YW99</accession>
<comment type="caution">
    <text evidence="1">The sequence shown here is derived from an EMBL/GenBank/DDBJ whole genome shotgun (WGS) entry which is preliminary data.</text>
</comment>